<dbReference type="AlphaFoldDB" id="A0A8G2LAF9"/>
<keyword evidence="1" id="KW-0812">Transmembrane</keyword>
<proteinExistence type="predicted"/>
<dbReference type="RefSeq" id="WP_063742830.1">
    <property type="nucleotide sequence ID" value="NZ_CP059075.1"/>
</dbReference>
<feature type="transmembrane region" description="Helical" evidence="1">
    <location>
        <begin position="337"/>
        <end position="355"/>
    </location>
</feature>
<evidence type="ECO:0000313" key="3">
    <source>
        <dbReference type="Proteomes" id="UP000596329"/>
    </source>
</evidence>
<feature type="transmembrane region" description="Helical" evidence="1">
    <location>
        <begin position="162"/>
        <end position="191"/>
    </location>
</feature>
<reference evidence="2 3" key="1">
    <citation type="submission" date="2020-07" db="EMBL/GenBank/DDBJ databases">
        <title>Genomic characterization of Flavobacterium psychrophilum strains.</title>
        <authorList>
            <person name="Castillo D."/>
            <person name="Jorgensen J."/>
            <person name="Middelboe M."/>
        </authorList>
    </citation>
    <scope>NUCLEOTIDE SEQUENCE [LARGE SCALE GENOMIC DNA]</scope>
    <source>
        <strain evidence="2 3">FPS-R7</strain>
    </source>
</reference>
<evidence type="ECO:0008006" key="4">
    <source>
        <dbReference type="Google" id="ProtNLM"/>
    </source>
</evidence>
<organism evidence="2 3">
    <name type="scientific">Flavobacterium psychrophilum</name>
    <dbReference type="NCBI Taxonomy" id="96345"/>
    <lineage>
        <taxon>Bacteria</taxon>
        <taxon>Pseudomonadati</taxon>
        <taxon>Bacteroidota</taxon>
        <taxon>Flavobacteriia</taxon>
        <taxon>Flavobacteriales</taxon>
        <taxon>Flavobacteriaceae</taxon>
        <taxon>Flavobacterium</taxon>
    </lineage>
</organism>
<evidence type="ECO:0000313" key="2">
    <source>
        <dbReference type="EMBL" id="QRE04721.1"/>
    </source>
</evidence>
<keyword evidence="1" id="KW-1133">Transmembrane helix</keyword>
<dbReference type="EMBL" id="CP059075">
    <property type="protein sequence ID" value="QRE04721.1"/>
    <property type="molecule type" value="Genomic_DNA"/>
</dbReference>
<name>A0A8G2LAF9_FLAPS</name>
<feature type="transmembrane region" description="Helical" evidence="1">
    <location>
        <begin position="117"/>
        <end position="150"/>
    </location>
</feature>
<protein>
    <recommendedName>
        <fullName evidence="4">Glycosyltransferase RgtA/B/C/D-like domain-containing protein</fullName>
    </recommendedName>
</protein>
<feature type="transmembrane region" description="Helical" evidence="1">
    <location>
        <begin position="12"/>
        <end position="29"/>
    </location>
</feature>
<sequence length="416" mass="49238">MIKLLFKYKYQIILIIIGILWVSFLNELMQIKHQNNICNDCDNYRESASYLYNNFKTHYFRPIGMAIITGVPYLFRATDATIYQLSLIINIMAWLGTALLLFNFLKKQLPINKALLWTLLFYSILSFVFINFQLLTESIFTFLMITVFYFLEKYYTKKSFHFLSLAVSILLFAMLIKPSVKFFAIIIFIYFGKTLLKNHRNKSILFIYLSLSLIAFQYVKMKNDYGNYTLSYIDSVTYYNYLGSKAFYYKTNHTLNQNTNKRAKFLAKFSYPEQRNIATKDLLSQINNNKFNLIKAYISDLSENTKTPNGSIETSKNLKNKDYYNTLKKCLSIISKYQNRFFTIVGFILALYYLFKSYKHEFLYSLISFYILYTITISGVSCSQGDRFHIVFFPFVIILFAKLYNEKINLFSKKHK</sequence>
<feature type="transmembrane region" description="Helical" evidence="1">
    <location>
        <begin position="59"/>
        <end position="75"/>
    </location>
</feature>
<evidence type="ECO:0000256" key="1">
    <source>
        <dbReference type="SAM" id="Phobius"/>
    </source>
</evidence>
<feature type="transmembrane region" description="Helical" evidence="1">
    <location>
        <begin position="362"/>
        <end position="381"/>
    </location>
</feature>
<gene>
    <name evidence="2" type="ORF">H0H26_03740</name>
</gene>
<feature type="transmembrane region" description="Helical" evidence="1">
    <location>
        <begin position="387"/>
        <end position="404"/>
    </location>
</feature>
<keyword evidence="1" id="KW-0472">Membrane</keyword>
<accession>A0A8G2LAF9</accession>
<feature type="transmembrane region" description="Helical" evidence="1">
    <location>
        <begin position="81"/>
        <end position="105"/>
    </location>
</feature>
<dbReference type="Proteomes" id="UP000596329">
    <property type="component" value="Chromosome"/>
</dbReference>
<feature type="transmembrane region" description="Helical" evidence="1">
    <location>
        <begin position="203"/>
        <end position="219"/>
    </location>
</feature>